<dbReference type="OrthoDB" id="5084290at2"/>
<dbReference type="InterPro" id="IPR036779">
    <property type="entry name" value="LysM_dom_sf"/>
</dbReference>
<accession>A0A1I5H6Y7</accession>
<feature type="compositionally biased region" description="Gly residues" evidence="1">
    <location>
        <begin position="56"/>
        <end position="70"/>
    </location>
</feature>
<dbReference type="PROSITE" id="PS51782">
    <property type="entry name" value="LYSM"/>
    <property type="match status" value="1"/>
</dbReference>
<dbReference type="CDD" id="cd00118">
    <property type="entry name" value="LysM"/>
    <property type="match status" value="1"/>
</dbReference>
<feature type="domain" description="LysM" evidence="2">
    <location>
        <begin position="186"/>
        <end position="236"/>
    </location>
</feature>
<keyword evidence="4" id="KW-1185">Reference proteome</keyword>
<dbReference type="AlphaFoldDB" id="A0A1I5H6Y7"/>
<evidence type="ECO:0000259" key="2">
    <source>
        <dbReference type="PROSITE" id="PS51782"/>
    </source>
</evidence>
<dbReference type="SUPFAM" id="SSF54106">
    <property type="entry name" value="LysM domain"/>
    <property type="match status" value="1"/>
</dbReference>
<dbReference type="Pfam" id="PF01476">
    <property type="entry name" value="LysM"/>
    <property type="match status" value="1"/>
</dbReference>
<feature type="compositionally biased region" description="Basic and acidic residues" evidence="1">
    <location>
        <begin position="93"/>
        <end position="103"/>
    </location>
</feature>
<proteinExistence type="predicted"/>
<evidence type="ECO:0000313" key="4">
    <source>
        <dbReference type="Proteomes" id="UP000183642"/>
    </source>
</evidence>
<dbReference type="RefSeq" id="WP_143108206.1">
    <property type="nucleotide sequence ID" value="NZ_FOWE01000008.1"/>
</dbReference>
<evidence type="ECO:0000256" key="1">
    <source>
        <dbReference type="SAM" id="MobiDB-lite"/>
    </source>
</evidence>
<dbReference type="EMBL" id="FOWE01000008">
    <property type="protein sequence ID" value="SFO44024.1"/>
    <property type="molecule type" value="Genomic_DNA"/>
</dbReference>
<dbReference type="InterPro" id="IPR018392">
    <property type="entry name" value="LysM"/>
</dbReference>
<feature type="compositionally biased region" description="Low complexity" evidence="1">
    <location>
        <begin position="104"/>
        <end position="113"/>
    </location>
</feature>
<dbReference type="Gene3D" id="3.10.350.10">
    <property type="entry name" value="LysM domain"/>
    <property type="match status" value="1"/>
</dbReference>
<dbReference type="SMART" id="SM00257">
    <property type="entry name" value="LysM"/>
    <property type="match status" value="1"/>
</dbReference>
<evidence type="ECO:0000313" key="3">
    <source>
        <dbReference type="EMBL" id="SFO44024.1"/>
    </source>
</evidence>
<dbReference type="Proteomes" id="UP000183642">
    <property type="component" value="Unassembled WGS sequence"/>
</dbReference>
<organism evidence="3 4">
    <name type="scientific">Geodermatophilus obscurus</name>
    <dbReference type="NCBI Taxonomy" id="1861"/>
    <lineage>
        <taxon>Bacteria</taxon>
        <taxon>Bacillati</taxon>
        <taxon>Actinomycetota</taxon>
        <taxon>Actinomycetes</taxon>
        <taxon>Geodermatophilales</taxon>
        <taxon>Geodermatophilaceae</taxon>
        <taxon>Geodermatophilus</taxon>
    </lineage>
</organism>
<protein>
    <submittedName>
        <fullName evidence="3">LysM domain-containing protein</fullName>
    </submittedName>
</protein>
<reference evidence="4" key="1">
    <citation type="submission" date="2016-10" db="EMBL/GenBank/DDBJ databases">
        <authorList>
            <person name="Varghese N."/>
            <person name="Submissions S."/>
        </authorList>
    </citation>
    <scope>NUCLEOTIDE SEQUENCE [LARGE SCALE GENOMIC DNA]</scope>
    <source>
        <strain evidence="4">DSM 43161</strain>
    </source>
</reference>
<name>A0A1I5H6Y7_9ACTN</name>
<sequence>MGSVRQAVLEFDAAVRVPWRPLLREEVQGAAGAGGRQPRRTAAVGPSPVAARSGTPGSGGPVSGGYGSGGARSRVPAAGLPGSGPRVTGHLRPVPDRPVDRAPRTTGPAAAAPRTRRDPVRPGGRPPQSAPARGLVRGRCTPPPVRLTRRGRRLVAVLVLASGLAGAVVGREVLAPDPGLRLAGESSVVVEQGDTVWSIADRVTGPDEDVRAVVDAIVVLNDLEGSVVVPGQVLQVP</sequence>
<gene>
    <name evidence="3" type="ORF">SAMN05660359_03504</name>
</gene>
<feature type="region of interest" description="Disordered" evidence="1">
    <location>
        <begin position="28"/>
        <end position="144"/>
    </location>
</feature>